<keyword evidence="2" id="KW-1185">Reference proteome</keyword>
<sequence length="45" mass="5139">MVLNPQVLPSGMLGPFVNEIFVLARDGRKFKVEKISRTVLQKLLR</sequence>
<protein>
    <submittedName>
        <fullName evidence="1">Uncharacterized protein</fullName>
    </submittedName>
</protein>
<accession>A0A068USY8</accession>
<dbReference type="Gramene" id="CDP11546">
    <property type="protein sequence ID" value="CDP11546"/>
    <property type="gene ID" value="GSCOC_T00033849001"/>
</dbReference>
<reference evidence="2" key="1">
    <citation type="journal article" date="2014" name="Science">
        <title>The coffee genome provides insight into the convergent evolution of caffeine biosynthesis.</title>
        <authorList>
            <person name="Denoeud F."/>
            <person name="Carretero-Paulet L."/>
            <person name="Dereeper A."/>
            <person name="Droc G."/>
            <person name="Guyot R."/>
            <person name="Pietrella M."/>
            <person name="Zheng C."/>
            <person name="Alberti A."/>
            <person name="Anthony F."/>
            <person name="Aprea G."/>
            <person name="Aury J.M."/>
            <person name="Bento P."/>
            <person name="Bernard M."/>
            <person name="Bocs S."/>
            <person name="Campa C."/>
            <person name="Cenci A."/>
            <person name="Combes M.C."/>
            <person name="Crouzillat D."/>
            <person name="Da Silva C."/>
            <person name="Daddiego L."/>
            <person name="De Bellis F."/>
            <person name="Dussert S."/>
            <person name="Garsmeur O."/>
            <person name="Gayraud T."/>
            <person name="Guignon V."/>
            <person name="Jahn K."/>
            <person name="Jamilloux V."/>
            <person name="Joet T."/>
            <person name="Labadie K."/>
            <person name="Lan T."/>
            <person name="Leclercq J."/>
            <person name="Lepelley M."/>
            <person name="Leroy T."/>
            <person name="Li L.T."/>
            <person name="Librado P."/>
            <person name="Lopez L."/>
            <person name="Munoz A."/>
            <person name="Noel B."/>
            <person name="Pallavicini A."/>
            <person name="Perrotta G."/>
            <person name="Poncet V."/>
            <person name="Pot D."/>
            <person name="Priyono X."/>
            <person name="Rigoreau M."/>
            <person name="Rouard M."/>
            <person name="Rozas J."/>
            <person name="Tranchant-Dubreuil C."/>
            <person name="VanBuren R."/>
            <person name="Zhang Q."/>
            <person name="Andrade A.C."/>
            <person name="Argout X."/>
            <person name="Bertrand B."/>
            <person name="de Kochko A."/>
            <person name="Graziosi G."/>
            <person name="Henry R.J."/>
            <person name="Jayarama X."/>
            <person name="Ming R."/>
            <person name="Nagai C."/>
            <person name="Rounsley S."/>
            <person name="Sankoff D."/>
            <person name="Giuliano G."/>
            <person name="Albert V.A."/>
            <person name="Wincker P."/>
            <person name="Lashermes P."/>
        </authorList>
    </citation>
    <scope>NUCLEOTIDE SEQUENCE [LARGE SCALE GENOMIC DNA]</scope>
    <source>
        <strain evidence="2">cv. DH200-94</strain>
    </source>
</reference>
<name>A0A068USY8_COFCA</name>
<dbReference type="STRING" id="49390.A0A068USY8"/>
<dbReference type="EMBL" id="HG739139">
    <property type="protein sequence ID" value="CDP11546.1"/>
    <property type="molecule type" value="Genomic_DNA"/>
</dbReference>
<evidence type="ECO:0000313" key="2">
    <source>
        <dbReference type="Proteomes" id="UP000295252"/>
    </source>
</evidence>
<dbReference type="InParanoid" id="A0A068USY8"/>
<dbReference type="PhylomeDB" id="A0A068USY8"/>
<proteinExistence type="predicted"/>
<evidence type="ECO:0000313" key="1">
    <source>
        <dbReference type="EMBL" id="CDP11546.1"/>
    </source>
</evidence>
<dbReference type="OrthoDB" id="1259151at2759"/>
<dbReference type="AlphaFoldDB" id="A0A068USY8"/>
<organism evidence="1 2">
    <name type="scientific">Coffea canephora</name>
    <name type="common">Robusta coffee</name>
    <dbReference type="NCBI Taxonomy" id="49390"/>
    <lineage>
        <taxon>Eukaryota</taxon>
        <taxon>Viridiplantae</taxon>
        <taxon>Streptophyta</taxon>
        <taxon>Embryophyta</taxon>
        <taxon>Tracheophyta</taxon>
        <taxon>Spermatophyta</taxon>
        <taxon>Magnoliopsida</taxon>
        <taxon>eudicotyledons</taxon>
        <taxon>Gunneridae</taxon>
        <taxon>Pentapetalae</taxon>
        <taxon>asterids</taxon>
        <taxon>lamiids</taxon>
        <taxon>Gentianales</taxon>
        <taxon>Rubiaceae</taxon>
        <taxon>Ixoroideae</taxon>
        <taxon>Gardenieae complex</taxon>
        <taxon>Bertiereae - Coffeeae clade</taxon>
        <taxon>Coffeeae</taxon>
        <taxon>Coffea</taxon>
    </lineage>
</organism>
<dbReference type="Proteomes" id="UP000295252">
    <property type="component" value="Chromosome II"/>
</dbReference>
<gene>
    <name evidence="1" type="ORF">GSCOC_T00033849001</name>
</gene>